<comment type="caution">
    <text evidence="2">The sequence shown here is derived from an EMBL/GenBank/DDBJ whole genome shotgun (WGS) entry which is preliminary data.</text>
</comment>
<dbReference type="EMBL" id="QRTC01000012">
    <property type="protein sequence ID" value="RGQ42391.1"/>
    <property type="molecule type" value="Genomic_DNA"/>
</dbReference>
<dbReference type="AlphaFoldDB" id="A0A412AZ11"/>
<dbReference type="InterPro" id="IPR050325">
    <property type="entry name" value="Prot/Nucl_acid_deglycase"/>
</dbReference>
<dbReference type="Pfam" id="PF01965">
    <property type="entry name" value="DJ-1_PfpI"/>
    <property type="match status" value="1"/>
</dbReference>
<sequence length="179" mass="18889">MIAVFLAQGFEEIEALAVVDVLRRAELPVKTVGVGGKEITGAHGICVKADMEEKEVSTDELEAVVLPGGMPGTLNLEKSPIVRTCIRYCCENDLYICAICAAPSILGHMGLVAGREVTCFPGFENELTGAVETDLSVVTDGKMITGKGPGVAVGFALEIVARLCGQVESSKIRMAMQCQ</sequence>
<accession>A0A412AZ11</accession>
<evidence type="ECO:0000259" key="1">
    <source>
        <dbReference type="Pfam" id="PF01965"/>
    </source>
</evidence>
<dbReference type="InterPro" id="IPR002818">
    <property type="entry name" value="DJ-1/PfpI"/>
</dbReference>
<evidence type="ECO:0000313" key="2">
    <source>
        <dbReference type="EMBL" id="RGQ42391.1"/>
    </source>
</evidence>
<evidence type="ECO:0000313" key="3">
    <source>
        <dbReference type="Proteomes" id="UP000284751"/>
    </source>
</evidence>
<dbReference type="CDD" id="cd03135">
    <property type="entry name" value="GATase1_DJ-1"/>
    <property type="match status" value="1"/>
</dbReference>
<dbReference type="GO" id="GO:0005737">
    <property type="term" value="C:cytoplasm"/>
    <property type="evidence" value="ECO:0007669"/>
    <property type="project" value="TreeGrafter"/>
</dbReference>
<reference evidence="2 3" key="1">
    <citation type="submission" date="2018-08" db="EMBL/GenBank/DDBJ databases">
        <title>A genome reference for cultivated species of the human gut microbiota.</title>
        <authorList>
            <person name="Zou Y."/>
            <person name="Xue W."/>
            <person name="Luo G."/>
        </authorList>
    </citation>
    <scope>NUCLEOTIDE SEQUENCE [LARGE SCALE GENOMIC DNA]</scope>
    <source>
        <strain evidence="2 3">AF28-26</strain>
    </source>
</reference>
<dbReference type="Gene3D" id="3.40.50.880">
    <property type="match status" value="1"/>
</dbReference>
<dbReference type="Proteomes" id="UP000284751">
    <property type="component" value="Unassembled WGS sequence"/>
</dbReference>
<feature type="domain" description="DJ-1/PfpI" evidence="1">
    <location>
        <begin position="2"/>
        <end position="161"/>
    </location>
</feature>
<dbReference type="PANTHER" id="PTHR48094:SF12">
    <property type="entry name" value="PARKINSON DISEASE PROTEIN 7 HOMOLOG"/>
    <property type="match status" value="1"/>
</dbReference>
<dbReference type="InterPro" id="IPR029062">
    <property type="entry name" value="Class_I_gatase-like"/>
</dbReference>
<organism evidence="2 3">
    <name type="scientific">[Clostridium] leptum</name>
    <dbReference type="NCBI Taxonomy" id="1535"/>
    <lineage>
        <taxon>Bacteria</taxon>
        <taxon>Bacillati</taxon>
        <taxon>Bacillota</taxon>
        <taxon>Clostridia</taxon>
        <taxon>Eubacteriales</taxon>
        <taxon>Oscillospiraceae</taxon>
        <taxon>Oscillospiraceae incertae sedis</taxon>
    </lineage>
</organism>
<dbReference type="InterPro" id="IPR006287">
    <property type="entry name" value="DJ-1"/>
</dbReference>
<dbReference type="SUPFAM" id="SSF52317">
    <property type="entry name" value="Class I glutamine amidotransferase-like"/>
    <property type="match status" value="1"/>
</dbReference>
<dbReference type="PANTHER" id="PTHR48094">
    <property type="entry name" value="PROTEIN/NUCLEIC ACID DEGLYCASE DJ-1-RELATED"/>
    <property type="match status" value="1"/>
</dbReference>
<proteinExistence type="predicted"/>
<protein>
    <submittedName>
        <fullName evidence="2">DJ-1/PfpI family protein</fullName>
    </submittedName>
</protein>
<dbReference type="NCBIfam" id="TIGR01383">
    <property type="entry name" value="not_thiJ"/>
    <property type="match status" value="1"/>
</dbReference>
<gene>
    <name evidence="2" type="ORF">DWY99_04710</name>
</gene>
<name>A0A412AZ11_9FIRM</name>